<feature type="transmembrane region" description="Helical" evidence="9">
    <location>
        <begin position="254"/>
        <end position="276"/>
    </location>
</feature>
<keyword evidence="5 9" id="KW-0472">Membrane</keyword>
<dbReference type="FunFam" id="1.20.1070.10:FF:000723">
    <property type="entry name" value="Uncharacterized protein"/>
    <property type="match status" value="1"/>
</dbReference>
<keyword evidence="3 9" id="KW-1133">Transmembrane helix</keyword>
<keyword evidence="8" id="KW-0807">Transducer</keyword>
<comment type="subcellular location">
    <subcellularLocation>
        <location evidence="1">Membrane</location>
        <topology evidence="1">Multi-pass membrane protein</topology>
    </subcellularLocation>
</comment>
<feature type="non-terminal residue" evidence="11">
    <location>
        <position position="290"/>
    </location>
</feature>
<evidence type="ECO:0000256" key="4">
    <source>
        <dbReference type="ARBA" id="ARBA00023040"/>
    </source>
</evidence>
<protein>
    <submittedName>
        <fullName evidence="11">GPR4 protein</fullName>
    </submittedName>
</protein>
<dbReference type="Pfam" id="PF00001">
    <property type="entry name" value="7tm_1"/>
    <property type="match status" value="1"/>
</dbReference>
<evidence type="ECO:0000313" key="12">
    <source>
        <dbReference type="Proteomes" id="UP000736164"/>
    </source>
</evidence>
<gene>
    <name evidence="11" type="primary">Gpr4_10</name>
    <name evidence="11" type="ORF">GTO95_0010367</name>
</gene>
<feature type="transmembrane region" description="Helical" evidence="9">
    <location>
        <begin position="149"/>
        <end position="166"/>
    </location>
</feature>
<dbReference type="Gene3D" id="1.20.1070.10">
    <property type="entry name" value="Rhodopsin 7-helix transmembrane proteins"/>
    <property type="match status" value="1"/>
</dbReference>
<feature type="transmembrane region" description="Helical" evidence="9">
    <location>
        <begin position="222"/>
        <end position="242"/>
    </location>
</feature>
<dbReference type="Proteomes" id="UP000736164">
    <property type="component" value="Unassembled WGS sequence"/>
</dbReference>
<dbReference type="PRINTS" id="PR00237">
    <property type="entry name" value="GPCRRHODOPSN"/>
</dbReference>
<dbReference type="EMBL" id="JAAWVO010073918">
    <property type="protein sequence ID" value="MBN3325077.1"/>
    <property type="molecule type" value="Genomic_DNA"/>
</dbReference>
<reference evidence="11" key="1">
    <citation type="journal article" date="2021" name="Cell">
        <title>Tracing the genetic footprints of vertebrate landing in non-teleost ray-finned fishes.</title>
        <authorList>
            <person name="Bi X."/>
            <person name="Wang K."/>
            <person name="Yang L."/>
            <person name="Pan H."/>
            <person name="Jiang H."/>
            <person name="Wei Q."/>
            <person name="Fang M."/>
            <person name="Yu H."/>
            <person name="Zhu C."/>
            <person name="Cai Y."/>
            <person name="He Y."/>
            <person name="Gan X."/>
            <person name="Zeng H."/>
            <person name="Yu D."/>
            <person name="Zhu Y."/>
            <person name="Jiang H."/>
            <person name="Qiu Q."/>
            <person name="Yang H."/>
            <person name="Zhang Y.E."/>
            <person name="Wang W."/>
            <person name="Zhu M."/>
            <person name="He S."/>
            <person name="Zhang G."/>
        </authorList>
    </citation>
    <scope>NUCLEOTIDE SEQUENCE</scope>
    <source>
        <strain evidence="11">Allg_001</strain>
    </source>
</reference>
<feature type="transmembrane region" description="Helical" evidence="9">
    <location>
        <begin position="38"/>
        <end position="62"/>
    </location>
</feature>
<dbReference type="SUPFAM" id="SSF81321">
    <property type="entry name" value="Family A G protein-coupled receptor-like"/>
    <property type="match status" value="1"/>
</dbReference>
<dbReference type="GO" id="GO:0035025">
    <property type="term" value="P:positive regulation of Rho protein signal transduction"/>
    <property type="evidence" value="ECO:0007669"/>
    <property type="project" value="TreeGrafter"/>
</dbReference>
<sequence>MGTSYRNTTLLLNSSLPNITARPWSVYADCEGRFGGVMFYLIAQSINVVLGLPANMMALWLLLTSTSDSSVSDIFILNLSFLDAFFCLMAPLDLSNILFLNNQSILHVQLFVYGIKDCSPLFLSSICLDRYMAVMHPIAFLKFKGRKQRIALSAAMWGITLAYAIAKAIGGIENLEKIFNVTILASFSFMVFCNTSILWALRRSGPGKDELHPMKKKAFKMVLLILAVTVFNYLPPVALFPFQAYFSTTMFKCYVSLMSFACMDLSSSIQPLFYLLKDRILHLSVSKVCC</sequence>
<keyword evidence="6" id="KW-0675">Receptor</keyword>
<dbReference type="InterPro" id="IPR017452">
    <property type="entry name" value="GPCR_Rhodpsn_7TM"/>
</dbReference>
<proteinExistence type="predicted"/>
<accession>A0A8J7P3Z5</accession>
<evidence type="ECO:0000256" key="3">
    <source>
        <dbReference type="ARBA" id="ARBA00022989"/>
    </source>
</evidence>
<evidence type="ECO:0000256" key="9">
    <source>
        <dbReference type="SAM" id="Phobius"/>
    </source>
</evidence>
<name>A0A8J7P3Z5_ATRSP</name>
<evidence type="ECO:0000259" key="10">
    <source>
        <dbReference type="PROSITE" id="PS50262"/>
    </source>
</evidence>
<dbReference type="GO" id="GO:0004930">
    <property type="term" value="F:G protein-coupled receptor activity"/>
    <property type="evidence" value="ECO:0007669"/>
    <property type="project" value="UniProtKB-KW"/>
</dbReference>
<evidence type="ECO:0000256" key="7">
    <source>
        <dbReference type="ARBA" id="ARBA00023180"/>
    </source>
</evidence>
<feature type="transmembrane region" description="Helical" evidence="9">
    <location>
        <begin position="178"/>
        <end position="201"/>
    </location>
</feature>
<dbReference type="InterPro" id="IPR000276">
    <property type="entry name" value="GPCR_Rhodpsn"/>
</dbReference>
<evidence type="ECO:0000313" key="11">
    <source>
        <dbReference type="EMBL" id="MBN3325077.1"/>
    </source>
</evidence>
<keyword evidence="4" id="KW-0297">G-protein coupled receptor</keyword>
<dbReference type="GO" id="GO:0007200">
    <property type="term" value="P:phospholipase C-activating G protein-coupled receptor signaling pathway"/>
    <property type="evidence" value="ECO:0007669"/>
    <property type="project" value="TreeGrafter"/>
</dbReference>
<comment type="caution">
    <text evidence="11">The sequence shown here is derived from an EMBL/GenBank/DDBJ whole genome shotgun (WGS) entry which is preliminary data.</text>
</comment>
<evidence type="ECO:0000256" key="1">
    <source>
        <dbReference type="ARBA" id="ARBA00004141"/>
    </source>
</evidence>
<evidence type="ECO:0000256" key="8">
    <source>
        <dbReference type="ARBA" id="ARBA00023224"/>
    </source>
</evidence>
<keyword evidence="7" id="KW-0325">Glycoprotein</keyword>
<keyword evidence="12" id="KW-1185">Reference proteome</keyword>
<dbReference type="GO" id="GO:0005886">
    <property type="term" value="C:plasma membrane"/>
    <property type="evidence" value="ECO:0007669"/>
    <property type="project" value="TreeGrafter"/>
</dbReference>
<evidence type="ECO:0000256" key="6">
    <source>
        <dbReference type="ARBA" id="ARBA00023170"/>
    </source>
</evidence>
<dbReference type="PROSITE" id="PS50262">
    <property type="entry name" value="G_PROTEIN_RECEP_F1_2"/>
    <property type="match status" value="1"/>
</dbReference>
<dbReference type="AlphaFoldDB" id="A0A8J7P3Z5"/>
<keyword evidence="2 9" id="KW-0812">Transmembrane</keyword>
<organism evidence="11 12">
    <name type="scientific">Atractosteus spatula</name>
    <name type="common">Alligator gar</name>
    <name type="synonym">Lepisosteus spatula</name>
    <dbReference type="NCBI Taxonomy" id="7917"/>
    <lineage>
        <taxon>Eukaryota</taxon>
        <taxon>Metazoa</taxon>
        <taxon>Chordata</taxon>
        <taxon>Craniata</taxon>
        <taxon>Vertebrata</taxon>
        <taxon>Euteleostomi</taxon>
        <taxon>Actinopterygii</taxon>
        <taxon>Neopterygii</taxon>
        <taxon>Holostei</taxon>
        <taxon>Semionotiformes</taxon>
        <taxon>Lepisosteidae</taxon>
        <taxon>Atractosteus</taxon>
    </lineage>
</organism>
<dbReference type="PANTHER" id="PTHR24232:SF107">
    <property type="entry name" value="HYDROXYCARBOXYLIC ACID RECEPTOR 2-LIKE"/>
    <property type="match status" value="1"/>
</dbReference>
<evidence type="ECO:0000256" key="5">
    <source>
        <dbReference type="ARBA" id="ARBA00023136"/>
    </source>
</evidence>
<feature type="transmembrane region" description="Helical" evidence="9">
    <location>
        <begin position="74"/>
        <end position="92"/>
    </location>
</feature>
<feature type="non-terminal residue" evidence="11">
    <location>
        <position position="1"/>
    </location>
</feature>
<evidence type="ECO:0000256" key="2">
    <source>
        <dbReference type="ARBA" id="ARBA00022692"/>
    </source>
</evidence>
<feature type="domain" description="G-protein coupled receptors family 1 profile" evidence="10">
    <location>
        <begin position="54"/>
        <end position="274"/>
    </location>
</feature>
<dbReference type="PANTHER" id="PTHR24232">
    <property type="entry name" value="G-PROTEIN COUPLED RECEPTOR"/>
    <property type="match status" value="1"/>
</dbReference>